<comment type="caution">
    <text evidence="2">The sequence shown here is derived from an EMBL/GenBank/DDBJ whole genome shotgun (WGS) entry which is preliminary data.</text>
</comment>
<protein>
    <submittedName>
        <fullName evidence="2">DUF2235 domain-containing protein</fullName>
    </submittedName>
</protein>
<name>A0A368L6T1_9BURK</name>
<dbReference type="EMBL" id="QPGB01000001">
    <property type="protein sequence ID" value="RCS59336.1"/>
    <property type="molecule type" value="Genomic_DNA"/>
</dbReference>
<dbReference type="PANTHER" id="PTHR33840">
    <property type="match status" value="1"/>
</dbReference>
<gene>
    <name evidence="2" type="ORF">DU000_00925</name>
</gene>
<dbReference type="AlphaFoldDB" id="A0A368L6T1"/>
<evidence type="ECO:0000259" key="1">
    <source>
        <dbReference type="Pfam" id="PF09994"/>
    </source>
</evidence>
<evidence type="ECO:0000313" key="2">
    <source>
        <dbReference type="EMBL" id="RCS59336.1"/>
    </source>
</evidence>
<accession>A0A368L6T1</accession>
<proteinExistence type="predicted"/>
<dbReference type="Pfam" id="PF09994">
    <property type="entry name" value="T6SS_Tle1-like_cat"/>
    <property type="match status" value="1"/>
</dbReference>
<dbReference type="Gene3D" id="2.60.120.430">
    <property type="entry name" value="Galactose-binding lectin"/>
    <property type="match status" value="1"/>
</dbReference>
<dbReference type="Proteomes" id="UP000252357">
    <property type="component" value="Unassembled WGS sequence"/>
</dbReference>
<dbReference type="PANTHER" id="PTHR33840:SF1">
    <property type="entry name" value="TLE1 PHOSPHOLIPASE DOMAIN-CONTAINING PROTEIN"/>
    <property type="match status" value="1"/>
</dbReference>
<dbReference type="InterPro" id="IPR018712">
    <property type="entry name" value="Tle1-like_cat"/>
</dbReference>
<feature type="domain" description="T6SS Phospholipase effector Tle1-like catalytic" evidence="1">
    <location>
        <begin position="9"/>
        <end position="293"/>
    </location>
</feature>
<sequence length="660" mass="73260">MRVEPMQLKRLFVCCDGTWNQQNQREFGLLAPTNVVKFANAIQRGVVTGPEQEAIEQLVYYHPGVGAGGGLLDSVLGGAFGIGLRRNIKSAYKWLCDQYSQGDEIYILGFSRGAYTARSLVGMIAHGGLMPGASWDEVETVFKHYQQRRQRTAGVATSAKQRFAEFCQQWQGQQGACQQPIRASIRFVGVWDTVGTLGIPQAGNLARFIEWLNPRWSYRFYDVGLSQLVQTARHALAIDEQRQPFTATLWELPPNEAGRDVIQAWFPGCHADVGGGFAACELADLTLEWMLQEAAQCGAVLSQSMLIQAQHGDFQGPMHDPMTLVYNFMGARPRPTPPLISPDALMRPAKYGQIIHPRALARVKSPPLNDAPYRDSYYPKAGDQYQFEIYARQYWNAPGIYVEAGETYRITAQGLWQKGSVTVDPAGRVPQSMKSTKRAWWLKAKTACWRLCRWPFSWVRRAPTAPWLSLMATVCAYPESSTTNSSNDILPYPTYRVGAGGLLQPAQSGYLYFWANDATGFYGNHRGGVAVTLEKLGTPVAAIPVCPRLNGAEPGFWTLVWRWAISTLLMAAGSWLAVEILLLGIQIGQSYAGLSNIISALRTVSLPSGVHQLVQVYREHPLLSWWGAWAAGISLYSYLFTRADTRVHAVPVRVIASTLE</sequence>
<reference evidence="2 3" key="1">
    <citation type="journal article" date="2018" name="Int. J. Syst. Evol. Microbiol.">
        <title>Parvibium lacunae gen. nov., sp. nov., a new member of the family Alcaligenaceae isolated from a freshwater pond.</title>
        <authorList>
            <person name="Chen W.M."/>
            <person name="Xie P.B."/>
            <person name="Hsu M.Y."/>
            <person name="Sheu S.Y."/>
        </authorList>
    </citation>
    <scope>NUCLEOTIDE SEQUENCE [LARGE SCALE GENOMIC DNA]</scope>
    <source>
        <strain evidence="2 3">KMB9</strain>
    </source>
</reference>
<organism evidence="2 3">
    <name type="scientific">Parvibium lacunae</name>
    <dbReference type="NCBI Taxonomy" id="1888893"/>
    <lineage>
        <taxon>Bacteria</taxon>
        <taxon>Pseudomonadati</taxon>
        <taxon>Pseudomonadota</taxon>
        <taxon>Betaproteobacteria</taxon>
        <taxon>Burkholderiales</taxon>
        <taxon>Alcaligenaceae</taxon>
        <taxon>Parvibium</taxon>
    </lineage>
</organism>
<keyword evidence="3" id="KW-1185">Reference proteome</keyword>
<evidence type="ECO:0000313" key="3">
    <source>
        <dbReference type="Proteomes" id="UP000252357"/>
    </source>
</evidence>